<evidence type="ECO:0000256" key="5">
    <source>
        <dbReference type="ARBA" id="ARBA00022989"/>
    </source>
</evidence>
<organism evidence="9">
    <name type="scientific">Candidatus Kentrum sp. TUN</name>
    <dbReference type="NCBI Taxonomy" id="2126343"/>
    <lineage>
        <taxon>Bacteria</taxon>
        <taxon>Pseudomonadati</taxon>
        <taxon>Pseudomonadota</taxon>
        <taxon>Gammaproteobacteria</taxon>
        <taxon>Candidatus Kentrum</taxon>
    </lineage>
</organism>
<reference evidence="9" key="1">
    <citation type="submission" date="2019-02" db="EMBL/GenBank/DDBJ databases">
        <authorList>
            <person name="Gruber-Vodicka R. H."/>
            <person name="Seah K. B. B."/>
        </authorList>
    </citation>
    <scope>NUCLEOTIDE SEQUENCE</scope>
    <source>
        <strain evidence="9">BECK_BY2</strain>
        <strain evidence="10">BECK_BY3</strain>
    </source>
</reference>
<sequence>MKKPVKWPTKWLMSWLRQRISWPFVILILWVLLAIAGPMLSLHPNKIALPNILIGPNPEAWLGYDDLGRPVWDRLVVGARISLLVSVSVTFISCLIGTIVGTLSAWFSGILDHIIVRIMDIFLAFPGILLAIAMAGMLGPGTGNIVIALVMVGWVGFARLARAQTLTLKHRDHVRAALALGCGLPRIIWRHLLPLLAAPLIVEATFGIANVVIAEAGLSFLGLGIQPPMASWGSIIRDGTRYMLVAPHLVLAPGFALMLVVLSINTLGDRLRDWMDVRSRIPQAGSGERIG</sequence>
<dbReference type="SUPFAM" id="SSF161098">
    <property type="entry name" value="MetI-like"/>
    <property type="match status" value="1"/>
</dbReference>
<feature type="domain" description="ABC transmembrane type-1" evidence="8">
    <location>
        <begin position="79"/>
        <end position="268"/>
    </location>
</feature>
<feature type="transmembrane region" description="Helical" evidence="7">
    <location>
        <begin position="242"/>
        <end position="264"/>
    </location>
</feature>
<comment type="subcellular location">
    <subcellularLocation>
        <location evidence="1 7">Cell membrane</location>
        <topology evidence="1 7">Multi-pass membrane protein</topology>
    </subcellularLocation>
</comment>
<dbReference type="Gene3D" id="1.10.3720.10">
    <property type="entry name" value="MetI-like"/>
    <property type="match status" value="1"/>
</dbReference>
<dbReference type="InterPro" id="IPR050366">
    <property type="entry name" value="BP-dependent_transpt_permease"/>
</dbReference>
<gene>
    <name evidence="9" type="ORF">BECKTUN1418E_GA0071001_100534</name>
    <name evidence="10" type="ORF">BECKTUN1418F_GA0071002_104321</name>
</gene>
<evidence type="ECO:0000256" key="4">
    <source>
        <dbReference type="ARBA" id="ARBA00022692"/>
    </source>
</evidence>
<name>A0A450ZC17_9GAMM</name>
<comment type="similarity">
    <text evidence="7">Belongs to the binding-protein-dependent transport system permease family.</text>
</comment>
<feature type="transmembrane region" description="Helical" evidence="7">
    <location>
        <begin position="20"/>
        <end position="40"/>
    </location>
</feature>
<dbReference type="PANTHER" id="PTHR43386:SF1">
    <property type="entry name" value="D,D-DIPEPTIDE TRANSPORT SYSTEM PERMEASE PROTEIN DDPC-RELATED"/>
    <property type="match status" value="1"/>
</dbReference>
<protein>
    <submittedName>
        <fullName evidence="9">Peptide/nickel transport system permease protein</fullName>
    </submittedName>
</protein>
<dbReference type="PROSITE" id="PS50928">
    <property type="entry name" value="ABC_TM1"/>
    <property type="match status" value="1"/>
</dbReference>
<evidence type="ECO:0000256" key="7">
    <source>
        <dbReference type="RuleBase" id="RU363032"/>
    </source>
</evidence>
<dbReference type="EMBL" id="CAADFV010000005">
    <property type="protein sequence ID" value="VFK51198.1"/>
    <property type="molecule type" value="Genomic_DNA"/>
</dbReference>
<evidence type="ECO:0000256" key="1">
    <source>
        <dbReference type="ARBA" id="ARBA00004651"/>
    </source>
</evidence>
<evidence type="ECO:0000313" key="9">
    <source>
        <dbReference type="EMBL" id="VFK51198.1"/>
    </source>
</evidence>
<evidence type="ECO:0000256" key="6">
    <source>
        <dbReference type="ARBA" id="ARBA00023136"/>
    </source>
</evidence>
<keyword evidence="4 7" id="KW-0812">Transmembrane</keyword>
<dbReference type="InterPro" id="IPR035906">
    <property type="entry name" value="MetI-like_sf"/>
</dbReference>
<proteinExistence type="inferred from homology"/>
<dbReference type="InterPro" id="IPR000515">
    <property type="entry name" value="MetI-like"/>
</dbReference>
<keyword evidence="2 7" id="KW-0813">Transport</keyword>
<keyword evidence="5 7" id="KW-1133">Transmembrane helix</keyword>
<dbReference type="GO" id="GO:0055085">
    <property type="term" value="P:transmembrane transport"/>
    <property type="evidence" value="ECO:0007669"/>
    <property type="project" value="InterPro"/>
</dbReference>
<dbReference type="CDD" id="cd06261">
    <property type="entry name" value="TM_PBP2"/>
    <property type="match status" value="1"/>
</dbReference>
<evidence type="ECO:0000259" key="8">
    <source>
        <dbReference type="PROSITE" id="PS50928"/>
    </source>
</evidence>
<accession>A0A450ZC17</accession>
<dbReference type="EMBL" id="CAADFY010000043">
    <property type="protein sequence ID" value="VFK54501.1"/>
    <property type="molecule type" value="Genomic_DNA"/>
</dbReference>
<evidence type="ECO:0000313" key="10">
    <source>
        <dbReference type="EMBL" id="VFK54501.1"/>
    </source>
</evidence>
<dbReference type="PANTHER" id="PTHR43386">
    <property type="entry name" value="OLIGOPEPTIDE TRANSPORT SYSTEM PERMEASE PROTEIN APPC"/>
    <property type="match status" value="1"/>
</dbReference>
<evidence type="ECO:0000256" key="2">
    <source>
        <dbReference type="ARBA" id="ARBA00022448"/>
    </source>
</evidence>
<dbReference type="Pfam" id="PF00528">
    <property type="entry name" value="BPD_transp_1"/>
    <property type="match status" value="1"/>
</dbReference>
<keyword evidence="6 7" id="KW-0472">Membrane</keyword>
<feature type="transmembrane region" description="Helical" evidence="7">
    <location>
        <begin position="81"/>
        <end position="107"/>
    </location>
</feature>
<dbReference type="GO" id="GO:0005886">
    <property type="term" value="C:plasma membrane"/>
    <property type="evidence" value="ECO:0007669"/>
    <property type="project" value="UniProtKB-SubCell"/>
</dbReference>
<feature type="transmembrane region" description="Helical" evidence="7">
    <location>
        <begin position="141"/>
        <end position="161"/>
    </location>
</feature>
<dbReference type="AlphaFoldDB" id="A0A450ZC17"/>
<feature type="transmembrane region" description="Helical" evidence="7">
    <location>
        <begin position="114"/>
        <end position="135"/>
    </location>
</feature>
<keyword evidence="3" id="KW-1003">Cell membrane</keyword>
<feature type="transmembrane region" description="Helical" evidence="7">
    <location>
        <begin position="195"/>
        <end position="221"/>
    </location>
</feature>
<evidence type="ECO:0000256" key="3">
    <source>
        <dbReference type="ARBA" id="ARBA00022475"/>
    </source>
</evidence>